<dbReference type="InterPro" id="IPR029016">
    <property type="entry name" value="GAF-like_dom_sf"/>
</dbReference>
<accession>A5D0L6</accession>
<dbReference type="SUPFAM" id="SSF55781">
    <property type="entry name" value="GAF domain-like"/>
    <property type="match status" value="1"/>
</dbReference>
<dbReference type="HOGENOM" id="CLU_000445_114_39_9"/>
<evidence type="ECO:0000256" key="5">
    <source>
        <dbReference type="ARBA" id="ARBA00022679"/>
    </source>
</evidence>
<evidence type="ECO:0000256" key="10">
    <source>
        <dbReference type="SAM" id="Coils"/>
    </source>
</evidence>
<dbReference type="InterPro" id="IPR005467">
    <property type="entry name" value="His_kinase_dom"/>
</dbReference>
<dbReference type="InterPro" id="IPR003594">
    <property type="entry name" value="HATPase_dom"/>
</dbReference>
<dbReference type="InterPro" id="IPR036890">
    <property type="entry name" value="HATPase_C_sf"/>
</dbReference>
<dbReference type="SMART" id="SM00065">
    <property type="entry name" value="GAF"/>
    <property type="match status" value="1"/>
</dbReference>
<dbReference type="Pfam" id="PF00512">
    <property type="entry name" value="HisKA"/>
    <property type="match status" value="1"/>
</dbReference>
<evidence type="ECO:0000256" key="6">
    <source>
        <dbReference type="ARBA" id="ARBA00022741"/>
    </source>
</evidence>
<dbReference type="KEGG" id="pth:PTH_2040"/>
<feature type="coiled-coil region" evidence="10">
    <location>
        <begin position="181"/>
        <end position="208"/>
    </location>
</feature>
<protein>
    <recommendedName>
        <fullName evidence="3">histidine kinase</fullName>
        <ecNumber evidence="3">2.7.13.3</ecNumber>
    </recommendedName>
</protein>
<dbReference type="AlphaFoldDB" id="A5D0L6"/>
<gene>
    <name evidence="12" type="primary">BaeS</name>
    <name evidence="12" type="ordered locus">PTH_2040</name>
</gene>
<evidence type="ECO:0000256" key="7">
    <source>
        <dbReference type="ARBA" id="ARBA00022777"/>
    </source>
</evidence>
<organism evidence="12 13">
    <name type="scientific">Pelotomaculum thermopropionicum (strain DSM 13744 / JCM 10971 / SI)</name>
    <dbReference type="NCBI Taxonomy" id="370438"/>
    <lineage>
        <taxon>Bacteria</taxon>
        <taxon>Bacillati</taxon>
        <taxon>Bacillota</taxon>
        <taxon>Clostridia</taxon>
        <taxon>Eubacteriales</taxon>
        <taxon>Desulfotomaculaceae</taxon>
        <taxon>Pelotomaculum</taxon>
    </lineage>
</organism>
<proteinExistence type="predicted"/>
<dbReference type="GO" id="GO:0016020">
    <property type="term" value="C:membrane"/>
    <property type="evidence" value="ECO:0007669"/>
    <property type="project" value="UniProtKB-SubCell"/>
</dbReference>
<dbReference type="eggNOG" id="COG2203">
    <property type="taxonomic scope" value="Bacteria"/>
</dbReference>
<feature type="domain" description="Histidine kinase" evidence="11">
    <location>
        <begin position="217"/>
        <end position="423"/>
    </location>
</feature>
<dbReference type="Pfam" id="PF02518">
    <property type="entry name" value="HATPase_c"/>
    <property type="match status" value="1"/>
</dbReference>
<evidence type="ECO:0000313" key="12">
    <source>
        <dbReference type="EMBL" id="BAF60221.1"/>
    </source>
</evidence>
<dbReference type="EMBL" id="AP009389">
    <property type="protein sequence ID" value="BAF60221.1"/>
    <property type="molecule type" value="Genomic_DNA"/>
</dbReference>
<dbReference type="FunFam" id="3.30.565.10:FF:000006">
    <property type="entry name" value="Sensor histidine kinase WalK"/>
    <property type="match status" value="1"/>
</dbReference>
<dbReference type="SMART" id="SM00388">
    <property type="entry name" value="HisKA"/>
    <property type="match status" value="1"/>
</dbReference>
<evidence type="ECO:0000259" key="11">
    <source>
        <dbReference type="PROSITE" id="PS50109"/>
    </source>
</evidence>
<dbReference type="SUPFAM" id="SSF47384">
    <property type="entry name" value="Homodimeric domain of signal transducing histidine kinase"/>
    <property type="match status" value="1"/>
</dbReference>
<dbReference type="Gene3D" id="3.30.565.10">
    <property type="entry name" value="Histidine kinase-like ATPase, C-terminal domain"/>
    <property type="match status" value="1"/>
</dbReference>
<dbReference type="GO" id="GO:0005524">
    <property type="term" value="F:ATP binding"/>
    <property type="evidence" value="ECO:0007669"/>
    <property type="project" value="UniProtKB-KW"/>
</dbReference>
<keyword evidence="13" id="KW-1185">Reference proteome</keyword>
<dbReference type="SUPFAM" id="SSF55874">
    <property type="entry name" value="ATPase domain of HSP90 chaperone/DNA topoisomerase II/histidine kinase"/>
    <property type="match status" value="1"/>
</dbReference>
<keyword evidence="6" id="KW-0547">Nucleotide-binding</keyword>
<dbReference type="PRINTS" id="PR00344">
    <property type="entry name" value="BCTRLSENSOR"/>
</dbReference>
<dbReference type="SMART" id="SM00387">
    <property type="entry name" value="HATPase_c"/>
    <property type="match status" value="1"/>
</dbReference>
<dbReference type="Gene3D" id="3.30.450.40">
    <property type="match status" value="1"/>
</dbReference>
<name>A5D0L6_PELTS</name>
<evidence type="ECO:0000256" key="8">
    <source>
        <dbReference type="ARBA" id="ARBA00022840"/>
    </source>
</evidence>
<dbReference type="eggNOG" id="COG5000">
    <property type="taxonomic scope" value="Bacteria"/>
</dbReference>
<evidence type="ECO:0000256" key="4">
    <source>
        <dbReference type="ARBA" id="ARBA00022553"/>
    </source>
</evidence>
<dbReference type="PANTHER" id="PTHR43065:SF10">
    <property type="entry name" value="PEROXIDE STRESS-ACTIVATED HISTIDINE KINASE MAK3"/>
    <property type="match status" value="1"/>
</dbReference>
<comment type="catalytic activity">
    <reaction evidence="1">
        <text>ATP + protein L-histidine = ADP + protein N-phospho-L-histidine.</text>
        <dbReference type="EC" id="2.7.13.3"/>
    </reaction>
</comment>
<dbReference type="CDD" id="cd00082">
    <property type="entry name" value="HisKA"/>
    <property type="match status" value="1"/>
</dbReference>
<evidence type="ECO:0000256" key="2">
    <source>
        <dbReference type="ARBA" id="ARBA00004370"/>
    </source>
</evidence>
<sequence length="428" mass="48187">MPVARIDRRVNKKELTVDELEIILKLNNIVSSNLDMDEILYSVHSYLPRLILHSKSVIYFYHERTGVVTVQSNIGLSEKLLKILTENSEINFLLQKILETKKAWRVTDICSVEEIKNSQYYQSALRYEGYLYAMGAPILLDGNLIGTVHAVRPESRQDFSLKDLRMLELVANLIGTGFKNAIAYEKELKEKEHIINMMEKKVKRAERLAALGRAAAVIAHEVKNPLTSIRLALYSIEKKSAWKMDFHEDLKILKEAVDRVSRTTEDLLHFSTDTNLRVKEVDLNELLKCLVAEFKKQNGKDIIIETSLNKPVPPVLADCEKLNEIFRNLLSNAVAATGSGGTVRISSSPSFDHVAVTVEDWGSGIPVEIQQKIFEPFFTTKQSGTGLGLAIAKKNIEAHGGTIEVKSEPGWGTKFIVTLPVYNPGRRE</sequence>
<dbReference type="Proteomes" id="UP000006556">
    <property type="component" value="Chromosome"/>
</dbReference>
<reference evidence="13" key="1">
    <citation type="journal article" date="2008" name="Genome Res.">
        <title>The genome of Pelotomaculum thermopropionicum reveals niche-associated evolution in anaerobic microbiota.</title>
        <authorList>
            <person name="Kosaka T."/>
            <person name="Kato S."/>
            <person name="Shimoyama T."/>
            <person name="Ishii S."/>
            <person name="Abe T."/>
            <person name="Watanabe K."/>
        </authorList>
    </citation>
    <scope>NUCLEOTIDE SEQUENCE [LARGE SCALE GENOMIC DNA]</scope>
    <source>
        <strain evidence="13">DSM 13744 / JCM 10971 / SI</strain>
    </source>
</reference>
<dbReference type="STRING" id="370438.PTH_2040"/>
<evidence type="ECO:0000256" key="3">
    <source>
        <dbReference type="ARBA" id="ARBA00012438"/>
    </source>
</evidence>
<dbReference type="InterPro" id="IPR036097">
    <property type="entry name" value="HisK_dim/P_sf"/>
</dbReference>
<keyword evidence="9" id="KW-0902">Two-component regulatory system</keyword>
<keyword evidence="7 12" id="KW-0418">Kinase</keyword>
<evidence type="ECO:0000256" key="9">
    <source>
        <dbReference type="ARBA" id="ARBA00023012"/>
    </source>
</evidence>
<evidence type="ECO:0000313" key="13">
    <source>
        <dbReference type="Proteomes" id="UP000006556"/>
    </source>
</evidence>
<dbReference type="Pfam" id="PF01590">
    <property type="entry name" value="GAF"/>
    <property type="match status" value="1"/>
</dbReference>
<dbReference type="InterPro" id="IPR004358">
    <property type="entry name" value="Sig_transdc_His_kin-like_C"/>
</dbReference>
<dbReference type="InterPro" id="IPR003018">
    <property type="entry name" value="GAF"/>
</dbReference>
<keyword evidence="4" id="KW-0597">Phosphoprotein</keyword>
<dbReference type="PROSITE" id="PS50109">
    <property type="entry name" value="HIS_KIN"/>
    <property type="match status" value="1"/>
</dbReference>
<keyword evidence="10" id="KW-0175">Coiled coil</keyword>
<evidence type="ECO:0000256" key="1">
    <source>
        <dbReference type="ARBA" id="ARBA00000085"/>
    </source>
</evidence>
<dbReference type="EC" id="2.7.13.3" evidence="3"/>
<keyword evidence="5" id="KW-0808">Transferase</keyword>
<dbReference type="InterPro" id="IPR003661">
    <property type="entry name" value="HisK_dim/P_dom"/>
</dbReference>
<keyword evidence="8" id="KW-0067">ATP-binding</keyword>
<comment type="subcellular location">
    <subcellularLocation>
        <location evidence="2">Membrane</location>
    </subcellularLocation>
</comment>
<dbReference type="Gene3D" id="1.10.287.130">
    <property type="match status" value="1"/>
</dbReference>
<dbReference type="GO" id="GO:0000155">
    <property type="term" value="F:phosphorelay sensor kinase activity"/>
    <property type="evidence" value="ECO:0007669"/>
    <property type="project" value="InterPro"/>
</dbReference>
<dbReference type="PANTHER" id="PTHR43065">
    <property type="entry name" value="SENSOR HISTIDINE KINASE"/>
    <property type="match status" value="1"/>
</dbReference>